<keyword evidence="1" id="KW-0433">Leucine-rich repeat</keyword>
<keyword evidence="3" id="KW-0677">Repeat</keyword>
<dbReference type="InterPro" id="IPR026906">
    <property type="entry name" value="LRR_5"/>
</dbReference>
<accession>A0AA38ME41</accession>
<feature type="signal peptide" evidence="4">
    <location>
        <begin position="1"/>
        <end position="27"/>
    </location>
</feature>
<evidence type="ECO:0000313" key="6">
    <source>
        <dbReference type="Proteomes" id="UP001168821"/>
    </source>
</evidence>
<dbReference type="InterPro" id="IPR050328">
    <property type="entry name" value="Dev_Immune_Receptor"/>
</dbReference>
<dbReference type="Proteomes" id="UP001168821">
    <property type="component" value="Unassembled WGS sequence"/>
</dbReference>
<organism evidence="5 6">
    <name type="scientific">Zophobas morio</name>
    <dbReference type="NCBI Taxonomy" id="2755281"/>
    <lineage>
        <taxon>Eukaryota</taxon>
        <taxon>Metazoa</taxon>
        <taxon>Ecdysozoa</taxon>
        <taxon>Arthropoda</taxon>
        <taxon>Hexapoda</taxon>
        <taxon>Insecta</taxon>
        <taxon>Pterygota</taxon>
        <taxon>Neoptera</taxon>
        <taxon>Endopterygota</taxon>
        <taxon>Coleoptera</taxon>
        <taxon>Polyphaga</taxon>
        <taxon>Cucujiformia</taxon>
        <taxon>Tenebrionidae</taxon>
        <taxon>Zophobas</taxon>
    </lineage>
</organism>
<sequence>MKCICNQIVFVFFGLFFVLTLYGDVDSANITCNLLTDDSIWRTKTTQSIDGDADKIKTSCPLNSSERKRIKIIGTIKTLYEDSLQDIPNLVEVDFSEVGLEEIQPGTFKNLPQLQRIVLQDNNLQELKTGTFVNLTAWSLQFRRSSISTLQPGAFQNLSHVYELTLRKNRLTEIRKGVFQNVSIRVLNLENNGISRLEQGVFADLHADNEVGISLWLSDNRIERFDPQVFDNEDISAVNLDNNAISVLRPGDLKNLPKLRFLHLSGNKIKEIPEGVFNSSGIEILDLNDNKISVIANGALDGMTSLSSFEIHHNKLKEWDSGWLRGLPKLKIDASYNYIAAIPEGSFVDVPGGSAVILAHNQIRNVSDGAFAGLTSLKSLDLSYNKITEWKVDFLKTVVIEEFVDLQENKIRCSDMRSDLPVLRAKGVLFGTC</sequence>
<dbReference type="PANTHER" id="PTHR24373">
    <property type="entry name" value="SLIT RELATED LEUCINE-RICH REPEAT NEURONAL PROTEIN"/>
    <property type="match status" value="1"/>
</dbReference>
<dbReference type="PROSITE" id="PS51450">
    <property type="entry name" value="LRR"/>
    <property type="match status" value="2"/>
</dbReference>
<evidence type="ECO:0000256" key="3">
    <source>
        <dbReference type="ARBA" id="ARBA00022737"/>
    </source>
</evidence>
<dbReference type="Gene3D" id="3.80.10.10">
    <property type="entry name" value="Ribonuclease Inhibitor"/>
    <property type="match status" value="3"/>
</dbReference>
<reference evidence="5" key="1">
    <citation type="journal article" date="2023" name="G3 (Bethesda)">
        <title>Whole genome assemblies of Zophobas morio and Tenebrio molitor.</title>
        <authorList>
            <person name="Kaur S."/>
            <person name="Stinson S.A."/>
            <person name="diCenzo G.C."/>
        </authorList>
    </citation>
    <scope>NUCLEOTIDE SEQUENCE</scope>
    <source>
        <strain evidence="5">QUZm001</strain>
    </source>
</reference>
<dbReference type="InterPro" id="IPR001611">
    <property type="entry name" value="Leu-rich_rpt"/>
</dbReference>
<comment type="caution">
    <text evidence="5">The sequence shown here is derived from an EMBL/GenBank/DDBJ whole genome shotgun (WGS) entry which is preliminary data.</text>
</comment>
<name>A0AA38ME41_9CUCU</name>
<dbReference type="InterPro" id="IPR003591">
    <property type="entry name" value="Leu-rich_rpt_typical-subtyp"/>
</dbReference>
<gene>
    <name evidence="5" type="ORF">Zmor_018937</name>
</gene>
<dbReference type="GO" id="GO:0005615">
    <property type="term" value="C:extracellular space"/>
    <property type="evidence" value="ECO:0007669"/>
    <property type="project" value="TreeGrafter"/>
</dbReference>
<feature type="chain" id="PRO_5041280849" evidence="4">
    <location>
        <begin position="28"/>
        <end position="433"/>
    </location>
</feature>
<dbReference type="Pfam" id="PF13306">
    <property type="entry name" value="LRR_5"/>
    <property type="match status" value="1"/>
</dbReference>
<dbReference type="Pfam" id="PF13855">
    <property type="entry name" value="LRR_8"/>
    <property type="match status" value="2"/>
</dbReference>
<proteinExistence type="predicted"/>
<evidence type="ECO:0000313" key="5">
    <source>
        <dbReference type="EMBL" id="KAJ3653018.1"/>
    </source>
</evidence>
<dbReference type="SMART" id="SM00369">
    <property type="entry name" value="LRR_TYP"/>
    <property type="match status" value="11"/>
</dbReference>
<keyword evidence="6" id="KW-1185">Reference proteome</keyword>
<evidence type="ECO:0000256" key="1">
    <source>
        <dbReference type="ARBA" id="ARBA00022614"/>
    </source>
</evidence>
<dbReference type="AlphaFoldDB" id="A0AA38ME41"/>
<dbReference type="PANTHER" id="PTHR24373:SF275">
    <property type="entry name" value="TIR DOMAIN-CONTAINING PROTEIN"/>
    <property type="match status" value="1"/>
</dbReference>
<protein>
    <submittedName>
        <fullName evidence="5">Uncharacterized protein</fullName>
    </submittedName>
</protein>
<dbReference type="InterPro" id="IPR032675">
    <property type="entry name" value="LRR_dom_sf"/>
</dbReference>
<evidence type="ECO:0000256" key="2">
    <source>
        <dbReference type="ARBA" id="ARBA00022729"/>
    </source>
</evidence>
<keyword evidence="2 4" id="KW-0732">Signal</keyword>
<dbReference type="SUPFAM" id="SSF52058">
    <property type="entry name" value="L domain-like"/>
    <property type="match status" value="1"/>
</dbReference>
<dbReference type="GO" id="GO:0031012">
    <property type="term" value="C:extracellular matrix"/>
    <property type="evidence" value="ECO:0007669"/>
    <property type="project" value="TreeGrafter"/>
</dbReference>
<dbReference type="EMBL" id="JALNTZ010000005">
    <property type="protein sequence ID" value="KAJ3653018.1"/>
    <property type="molecule type" value="Genomic_DNA"/>
</dbReference>
<evidence type="ECO:0000256" key="4">
    <source>
        <dbReference type="SAM" id="SignalP"/>
    </source>
</evidence>